<evidence type="ECO:0000256" key="11">
    <source>
        <dbReference type="SAM" id="SignalP"/>
    </source>
</evidence>
<keyword evidence="13" id="KW-1185">Reference proteome</keyword>
<evidence type="ECO:0000256" key="1">
    <source>
        <dbReference type="ARBA" id="ARBA00001946"/>
    </source>
</evidence>
<dbReference type="PANTHER" id="PTHR43344">
    <property type="entry name" value="PHOSPHOSERINE PHOSPHATASE"/>
    <property type="match status" value="1"/>
</dbReference>
<comment type="pathway">
    <text evidence="2">Amino-acid biosynthesis; L-serine biosynthesis; L-serine from 3-phospho-D-glycerate: step 3/3.</text>
</comment>
<sequence>MPHSHRVPSGVRRSALSLAGWLAVGVLACAGPQGPEGPEGSPGKDGVPTPVRLLDDKVGRWLPENRTRLNEMISSLGIASPTFDPKNRPVAVFDWDNTVVKNDLGDATFFWMLRHDKVLQPADKDWSATSRHLTPEARSALNAACDSAANPGEPLQTSTYADCADELVRIYNNGQTRAGQAAWNNPVTLTLNTSYAWVAQLQAGYTPEELRAFARSAYAENAFNPPGTTQRVGTTTGLTFHVQVYEEMVDLIETLQANGFDVWVVTASPQFVIDAVSEELVGIKPNRVIGIRTVTDAQGRVTAHFQGCGTVADGVDTLITYDQGKRCWINKVIFHQPAEQQLLRTPDEHARQVFAAGDSDTDLSFLQDATHLKLAINRNKVQLMCNAYANHQGRWLVQPMFVQPRAKAAHYACTTSVDAAGQPLTDEVGNRFTQDYEDRIFALP</sequence>
<dbReference type="RefSeq" id="WP_395814345.1">
    <property type="nucleotide sequence ID" value="NZ_CP043494.1"/>
</dbReference>
<dbReference type="Gene3D" id="3.40.50.1000">
    <property type="entry name" value="HAD superfamily/HAD-like"/>
    <property type="match status" value="2"/>
</dbReference>
<accession>A0ABY9WL28</accession>
<feature type="signal peptide" evidence="11">
    <location>
        <begin position="1"/>
        <end position="30"/>
    </location>
</feature>
<evidence type="ECO:0000256" key="9">
    <source>
        <dbReference type="ARBA" id="ARBA00048138"/>
    </source>
</evidence>
<dbReference type="Proteomes" id="UP001611383">
    <property type="component" value="Chromosome"/>
</dbReference>
<dbReference type="EC" id="3.1.3.3" evidence="3"/>
<feature type="chain" id="PRO_5046212623" description="phosphoserine phosphatase" evidence="11">
    <location>
        <begin position="31"/>
        <end position="444"/>
    </location>
</feature>
<keyword evidence="5" id="KW-0479">Metal-binding</keyword>
<comment type="catalytic activity">
    <reaction evidence="10">
        <text>O-phospho-D-serine + H2O = D-serine + phosphate</text>
        <dbReference type="Rhea" id="RHEA:24873"/>
        <dbReference type="ChEBI" id="CHEBI:15377"/>
        <dbReference type="ChEBI" id="CHEBI:35247"/>
        <dbReference type="ChEBI" id="CHEBI:43474"/>
        <dbReference type="ChEBI" id="CHEBI:58680"/>
        <dbReference type="EC" id="3.1.3.3"/>
    </reaction>
</comment>
<proteinExistence type="predicted"/>
<name>A0ABY9WL28_9BACT</name>
<gene>
    <name evidence="12" type="ORF">F0U60_04480</name>
</gene>
<evidence type="ECO:0000313" key="13">
    <source>
        <dbReference type="Proteomes" id="UP001611383"/>
    </source>
</evidence>
<dbReference type="InterPro" id="IPR050582">
    <property type="entry name" value="HAD-like_SerB"/>
</dbReference>
<dbReference type="SUPFAM" id="SSF56784">
    <property type="entry name" value="HAD-like"/>
    <property type="match status" value="1"/>
</dbReference>
<keyword evidence="6" id="KW-0378">Hydrolase</keyword>
<keyword evidence="4" id="KW-0028">Amino-acid biosynthesis</keyword>
<dbReference type="Pfam" id="PF12710">
    <property type="entry name" value="HAD"/>
    <property type="match status" value="1"/>
</dbReference>
<keyword evidence="7" id="KW-0460">Magnesium</keyword>
<evidence type="ECO:0000256" key="4">
    <source>
        <dbReference type="ARBA" id="ARBA00022605"/>
    </source>
</evidence>
<dbReference type="PROSITE" id="PS51257">
    <property type="entry name" value="PROKAR_LIPOPROTEIN"/>
    <property type="match status" value="1"/>
</dbReference>
<keyword evidence="11" id="KW-0732">Signal</keyword>
<evidence type="ECO:0000256" key="7">
    <source>
        <dbReference type="ARBA" id="ARBA00022842"/>
    </source>
</evidence>
<organism evidence="12 13">
    <name type="scientific">Archangium minus</name>
    <dbReference type="NCBI Taxonomy" id="83450"/>
    <lineage>
        <taxon>Bacteria</taxon>
        <taxon>Pseudomonadati</taxon>
        <taxon>Myxococcota</taxon>
        <taxon>Myxococcia</taxon>
        <taxon>Myxococcales</taxon>
        <taxon>Cystobacterineae</taxon>
        <taxon>Archangiaceae</taxon>
        <taxon>Archangium</taxon>
    </lineage>
</organism>
<evidence type="ECO:0000256" key="2">
    <source>
        <dbReference type="ARBA" id="ARBA00005135"/>
    </source>
</evidence>
<comment type="cofactor">
    <cofactor evidence="1">
        <name>Mg(2+)</name>
        <dbReference type="ChEBI" id="CHEBI:18420"/>
    </cofactor>
</comment>
<evidence type="ECO:0000256" key="6">
    <source>
        <dbReference type="ARBA" id="ARBA00022801"/>
    </source>
</evidence>
<dbReference type="InterPro" id="IPR036412">
    <property type="entry name" value="HAD-like_sf"/>
</dbReference>
<dbReference type="PANTHER" id="PTHR43344:SF2">
    <property type="entry name" value="PHOSPHOSERINE PHOSPHATASE"/>
    <property type="match status" value="1"/>
</dbReference>
<dbReference type="EMBL" id="CP043494">
    <property type="protein sequence ID" value="WNG43436.1"/>
    <property type="molecule type" value="Genomic_DNA"/>
</dbReference>
<keyword evidence="8" id="KW-0718">Serine biosynthesis</keyword>
<comment type="catalytic activity">
    <reaction evidence="9">
        <text>O-phospho-L-serine + H2O = L-serine + phosphate</text>
        <dbReference type="Rhea" id="RHEA:21208"/>
        <dbReference type="ChEBI" id="CHEBI:15377"/>
        <dbReference type="ChEBI" id="CHEBI:33384"/>
        <dbReference type="ChEBI" id="CHEBI:43474"/>
        <dbReference type="ChEBI" id="CHEBI:57524"/>
        <dbReference type="EC" id="3.1.3.3"/>
    </reaction>
</comment>
<protein>
    <recommendedName>
        <fullName evidence="3">phosphoserine phosphatase</fullName>
        <ecNumber evidence="3">3.1.3.3</ecNumber>
    </recommendedName>
</protein>
<evidence type="ECO:0000256" key="3">
    <source>
        <dbReference type="ARBA" id="ARBA00012640"/>
    </source>
</evidence>
<evidence type="ECO:0000256" key="8">
    <source>
        <dbReference type="ARBA" id="ARBA00023299"/>
    </source>
</evidence>
<evidence type="ECO:0000256" key="10">
    <source>
        <dbReference type="ARBA" id="ARBA00048523"/>
    </source>
</evidence>
<evidence type="ECO:0000256" key="5">
    <source>
        <dbReference type="ARBA" id="ARBA00022723"/>
    </source>
</evidence>
<evidence type="ECO:0000313" key="12">
    <source>
        <dbReference type="EMBL" id="WNG43436.1"/>
    </source>
</evidence>
<dbReference type="InterPro" id="IPR023214">
    <property type="entry name" value="HAD_sf"/>
</dbReference>
<reference evidence="12 13" key="1">
    <citation type="submission" date="2019-08" db="EMBL/GenBank/DDBJ databases">
        <title>Archangium and Cystobacter genomes.</title>
        <authorList>
            <person name="Chen I.-C.K."/>
            <person name="Wielgoss S."/>
        </authorList>
    </citation>
    <scope>NUCLEOTIDE SEQUENCE [LARGE SCALE GENOMIC DNA]</scope>
    <source>
        <strain evidence="12 13">Cbm 6</strain>
    </source>
</reference>